<evidence type="ECO:0000313" key="2">
    <source>
        <dbReference type="Proteomes" id="UP000659172"/>
    </source>
</evidence>
<sequence>MKRNSRLSAALHALLHMAERDTPMTSDDIAACLNTNAVVVRRTMAGLREAGLVESGRGHGGGWVVTRPLCEISLLDVHLALGEPDLLQIGHATENPGCVVEQVVNSALDETMKEAEDILLRRFGEIKLEDMAAAFRARSAGHAATAHRTG</sequence>
<dbReference type="PANTHER" id="PTHR33221">
    <property type="entry name" value="WINGED HELIX-TURN-HELIX TRANSCRIPTIONAL REGULATOR, RRF2 FAMILY"/>
    <property type="match status" value="1"/>
</dbReference>
<dbReference type="EMBL" id="JABXYK010000002">
    <property type="protein sequence ID" value="NVP54578.1"/>
    <property type="molecule type" value="Genomic_DNA"/>
</dbReference>
<proteinExistence type="predicted"/>
<gene>
    <name evidence="1" type="ORF">HV823_04830</name>
</gene>
<dbReference type="SUPFAM" id="SSF46785">
    <property type="entry name" value="Winged helix' DNA-binding domain"/>
    <property type="match status" value="1"/>
</dbReference>
<keyword evidence="2" id="KW-1185">Reference proteome</keyword>
<comment type="caution">
    <text evidence="1">The sequence shown here is derived from an EMBL/GenBank/DDBJ whole genome shotgun (WGS) entry which is preliminary data.</text>
</comment>
<dbReference type="RefSeq" id="WP_176948585.1">
    <property type="nucleotide sequence ID" value="NZ_JABXYK010000002.1"/>
</dbReference>
<dbReference type="InterPro" id="IPR036388">
    <property type="entry name" value="WH-like_DNA-bd_sf"/>
</dbReference>
<protein>
    <submittedName>
        <fullName evidence="1">Rrf2 family transcriptional regulator</fullName>
    </submittedName>
</protein>
<dbReference type="Pfam" id="PF02082">
    <property type="entry name" value="Rrf2"/>
    <property type="match status" value="1"/>
</dbReference>
<name>A0ABX2QA37_9HYPH</name>
<dbReference type="InterPro" id="IPR036390">
    <property type="entry name" value="WH_DNA-bd_sf"/>
</dbReference>
<dbReference type="Proteomes" id="UP000659172">
    <property type="component" value="Unassembled WGS sequence"/>
</dbReference>
<dbReference type="Gene3D" id="1.10.10.10">
    <property type="entry name" value="Winged helix-like DNA-binding domain superfamily/Winged helix DNA-binding domain"/>
    <property type="match status" value="1"/>
</dbReference>
<dbReference type="PANTHER" id="PTHR33221:SF15">
    <property type="entry name" value="HTH-TYPE TRANSCRIPTIONAL REGULATOR YWGB-RELATED"/>
    <property type="match status" value="1"/>
</dbReference>
<organism evidence="1 2">
    <name type="scientific">Mycoplana rhizolycopersici</name>
    <dbReference type="NCBI Taxonomy" id="2746702"/>
    <lineage>
        <taxon>Bacteria</taxon>
        <taxon>Pseudomonadati</taxon>
        <taxon>Pseudomonadota</taxon>
        <taxon>Alphaproteobacteria</taxon>
        <taxon>Hyphomicrobiales</taxon>
        <taxon>Rhizobiaceae</taxon>
        <taxon>Mycoplana</taxon>
    </lineage>
</organism>
<accession>A0ABX2QA37</accession>
<reference evidence="1 2" key="1">
    <citation type="submission" date="2020-06" db="EMBL/GenBank/DDBJ databases">
        <title>Rhizobium sp.nov. isolated from the tomato plant.</title>
        <authorList>
            <person name="Thin K.K."/>
            <person name="Zhang X."/>
            <person name="He S."/>
        </authorList>
    </citation>
    <scope>NUCLEOTIDE SEQUENCE [LARGE SCALE GENOMIC DNA]</scope>
    <source>
        <strain evidence="1 2">DBTS2</strain>
    </source>
</reference>
<dbReference type="PROSITE" id="PS51197">
    <property type="entry name" value="HTH_RRF2_2"/>
    <property type="match status" value="1"/>
</dbReference>
<evidence type="ECO:0000313" key="1">
    <source>
        <dbReference type="EMBL" id="NVP54578.1"/>
    </source>
</evidence>
<dbReference type="InterPro" id="IPR000944">
    <property type="entry name" value="Tscrpt_reg_Rrf2"/>
</dbReference>